<dbReference type="PANTHER" id="PTHR21663">
    <property type="entry name" value="HYPOTHETICAL HEAT DOMAIN-CONTAINING"/>
    <property type="match status" value="1"/>
</dbReference>
<dbReference type="GO" id="GO:0005794">
    <property type="term" value="C:Golgi apparatus"/>
    <property type="evidence" value="ECO:0007669"/>
    <property type="project" value="TreeGrafter"/>
</dbReference>
<evidence type="ECO:0000256" key="2">
    <source>
        <dbReference type="SAM" id="MobiDB-lite"/>
    </source>
</evidence>
<dbReference type="InterPro" id="IPR011989">
    <property type="entry name" value="ARM-like"/>
</dbReference>
<dbReference type="SUPFAM" id="SSF48371">
    <property type="entry name" value="ARM repeat"/>
    <property type="match status" value="2"/>
</dbReference>
<evidence type="ECO:0000256" key="1">
    <source>
        <dbReference type="ARBA" id="ARBA00008304"/>
    </source>
</evidence>
<protein>
    <submittedName>
        <fullName evidence="4">HEAT repeat-containing protein 5B</fullName>
    </submittedName>
</protein>
<dbReference type="GO" id="GO:0042147">
    <property type="term" value="P:retrograde transport, endosome to Golgi"/>
    <property type="evidence" value="ECO:0007669"/>
    <property type="project" value="TreeGrafter"/>
</dbReference>
<organism evidence="3 4">
    <name type="scientific">Strongyloides papillosus</name>
    <name type="common">Intestinal threadworm</name>
    <dbReference type="NCBI Taxonomy" id="174720"/>
    <lineage>
        <taxon>Eukaryota</taxon>
        <taxon>Metazoa</taxon>
        <taxon>Ecdysozoa</taxon>
        <taxon>Nematoda</taxon>
        <taxon>Chromadorea</taxon>
        <taxon>Rhabditida</taxon>
        <taxon>Tylenchina</taxon>
        <taxon>Panagrolaimomorpha</taxon>
        <taxon>Strongyloidoidea</taxon>
        <taxon>Strongyloididae</taxon>
        <taxon>Strongyloides</taxon>
    </lineage>
</organism>
<dbReference type="STRING" id="174720.A0A0N5BD00"/>
<dbReference type="Proteomes" id="UP000046392">
    <property type="component" value="Unplaced"/>
</dbReference>
<dbReference type="InterPro" id="IPR046837">
    <property type="entry name" value="Laa1/Sip1/HEATR5-like_HEAT"/>
</dbReference>
<dbReference type="WBParaSite" id="SPAL_0000389300.1">
    <property type="protein sequence ID" value="SPAL_0000389300.1"/>
    <property type="gene ID" value="SPAL_0000389300"/>
</dbReference>
<feature type="region of interest" description="Disordered" evidence="2">
    <location>
        <begin position="1204"/>
        <end position="1228"/>
    </location>
</feature>
<evidence type="ECO:0000313" key="3">
    <source>
        <dbReference type="Proteomes" id="UP000046392"/>
    </source>
</evidence>
<name>A0A0N5BD00_STREA</name>
<accession>A0A0N5BD00</accession>
<dbReference type="GO" id="GO:0016020">
    <property type="term" value="C:membrane"/>
    <property type="evidence" value="ECO:0007669"/>
    <property type="project" value="TreeGrafter"/>
</dbReference>
<dbReference type="InterPro" id="IPR016024">
    <property type="entry name" value="ARM-type_fold"/>
</dbReference>
<proteinExistence type="inferred from homology"/>
<dbReference type="GO" id="GO:0030139">
    <property type="term" value="C:endocytic vesicle"/>
    <property type="evidence" value="ECO:0007669"/>
    <property type="project" value="TreeGrafter"/>
</dbReference>
<reference evidence="4" key="1">
    <citation type="submission" date="2017-02" db="UniProtKB">
        <authorList>
            <consortium name="WormBaseParasite"/>
        </authorList>
    </citation>
    <scope>IDENTIFICATION</scope>
</reference>
<dbReference type="Pfam" id="PF25468">
    <property type="entry name" value="HEAT_HEATR5A"/>
    <property type="match status" value="1"/>
</dbReference>
<dbReference type="GO" id="GO:0008104">
    <property type="term" value="P:intracellular protein localization"/>
    <property type="evidence" value="ECO:0007669"/>
    <property type="project" value="TreeGrafter"/>
</dbReference>
<dbReference type="InterPro" id="IPR040108">
    <property type="entry name" value="Laa1/Sip1/HEATR5"/>
</dbReference>
<evidence type="ECO:0000313" key="4">
    <source>
        <dbReference type="WBParaSite" id="SPAL_0000389300.1"/>
    </source>
</evidence>
<dbReference type="GO" id="GO:0005829">
    <property type="term" value="C:cytosol"/>
    <property type="evidence" value="ECO:0007669"/>
    <property type="project" value="GOC"/>
</dbReference>
<comment type="similarity">
    <text evidence="1">Belongs to the HEATR5 family.</text>
</comment>
<keyword evidence="3" id="KW-1185">Reference proteome</keyword>
<dbReference type="Gene3D" id="1.25.10.10">
    <property type="entry name" value="Leucine-rich Repeat Variant"/>
    <property type="match status" value="2"/>
</dbReference>
<dbReference type="PANTHER" id="PTHR21663:SF0">
    <property type="entry name" value="HEAT REPEAT-CONTAINING PROTEIN 5B"/>
    <property type="match status" value="1"/>
</dbReference>
<sequence>MEGSQSLLLNEEAFKVCPDPKKPLFIYEWLRFLDKVLSATNKNDLKSCQKELISQLIGRINSGPGPSTRNLLSKCIGKIYTIGDSIDLFNTIAICNDILKGKEESSQQLSIKLTALSVLSALYESVGRLVGRSFEETFAIISKWIKSAESMVRAEILNTITKIILGLGNASTSIHKDTYKSLVKPYLTDRVLSVRIAAVNCLHALVKEYTTLHTMDIDAVATLLIKSLDVSNYNTRLAVADVFATLTKLAIKNTQAVNGQGQSNGNGKLWTIESSFNLLSDVFIRGGIGGFLKSTVAITNISSYSSSKEIRNGITLAYIKIIKTMGGRWLEKNQSFVITHLLSVASKIGPIASSDNPTQLQEALHMRRCISFIFRKTFGQIISEHTQVSVCKIFGTLLGEFISSYEVLSETNTETLPSVKHISSSQVCTVTLLEISALVQQIGSSVANLFTDASGIMEPVFASLLHPIQSTRVAASWALRCIAFAVPSLLTPLIDRCISRLEHMKTFSVAIDGYSCALASLLTASKLSPLGIPFSKSRQIFQLAEDLLRSASSTSNITQQKVKAAWLLLTSLILSDPLFVRPYISKLKIFWKNSFPKDKEEAEAENQRGDVKTWIFTLTSRSGALASMNAFYVSCKEDMNENIEKKLYNALESSLMTLAQVATLLKSHGAALRPFIFELKIRLYELLINMETGKYNSLNPTLLRELVADISLSDNSSSTTITSLSLSACSLMESNFLGGWLKTTDESTIEMEIHPNRSHLQVIDSLENDVFESLTYTKLSQEYWPELITPPVKALDLSIVVFSRLYPTLASKHKIQLTEHFKEVIKSWQRSPARQYSIQLNVLTALLFSIKCLSECRNAKMDNDNLRKTNFELISTYINHEKVPLRCLAIEFLSRMAQVTKDASYVAGIAQYCFDKLHTLKDEKSRASFGITIGVLHNYVGSLGSSQHLNTSVSITLALAQDPSSPTVQSWAIFALSLIANTGSGMFKAYVEPCLSLCLRLLLNVSSHHIDIIRSLGKLTSALITAVGPELQSAVGSAENIRSSFLVACSMMFENSDSFVKAEAIACLQQLHIFAPRFVELDWLVREICHLMYSPHLVLRKSSIACLKQLLQRESIEVKEHASNLVPQSMIERHDSKSDCILPETGLEGALFELLDIETDPEMVCNIKESIIFLVQATGGEHLNFWMIMVKDILASSTNEISLMNGEKDDGDKGQEEDDDSTFNVSSKRTEHAKEKLLPRWPARVFALEVVQKLMQLCEIERAHLDLALAKELQLSSSGKADYLVLHLSDLIRMAFMGATSNNTHLRLAGLTTLQDIIKRFAHVSEPEFPGHVILEQFQAQVGAALRPAFEQDTPSHITASACEVCSTWIGSGVVRDINDLKRVHHLLVSSLTKLKNTSNNITPLYNESTATLEKLAILKAWSEVYIVAIEKNNEENPLLHLVDPELNFLVVYWMAALRDAALLSLPPEYSNQLPDDGGSFYIAECVDSCKDYYRDVWPTILLASSIWLSKTNFELTSPQLPTCRNWKDLSKETRFDIIIGMCLEALCCVRNIGDIDNRVRLCLKSLHFMMKSVWFQEKLMSDVEKCIEIVNALHRIILTRDNLGTQKLCGEVADGIIKVVIRMKEKTNNGGGVYIGNEGSDGCFDTKRSLAFALLEFCLCLLVRQIPQINTALMNSKTMTPLHFKKYSKLPYEGHELIKIALQLLAQIPSLCHYRGTIIILPSILYMILGVIRESARKDSEQIIGDTPPGHVSLVSATAIQSLRTLLSNPIRDDDNIITDDNGNKIYDSEKDEIFQEWCTEIRSAMYSLSLMDTNLNIPVDQAIILLSLTVMITSVPQDFILGSQLFGKICRIFKSVITSDNVKVKLTALQGIISIFSKKDISKSYIKILGPLVTVELKKILDKANALESLPQDIHELDESDYLILPELCKILTTILDNISDEKQFQLTALLIQVLASFVIPTPEIKFKNTSKNGKQLNDFCLNQLTYLARSYTDNFKKCISVVPGLKMRIEDGLKHQGLRSTQQMQMAQMMAGGSRKSQVKASNVGTPKIKLATDFNTKFE</sequence>
<dbReference type="Pfam" id="PF20210">
    <property type="entry name" value="Laa1_Sip1_HTR5"/>
    <property type="match status" value="1"/>
</dbReference>
<dbReference type="GO" id="GO:0006897">
    <property type="term" value="P:endocytosis"/>
    <property type="evidence" value="ECO:0007669"/>
    <property type="project" value="TreeGrafter"/>
</dbReference>